<reference evidence="2" key="1">
    <citation type="journal article" date="2015" name="Proc. Natl. Acad. Sci. U.S.A.">
        <title>Networks of energetic and metabolic interactions define dynamics in microbial communities.</title>
        <authorList>
            <person name="Embree M."/>
            <person name="Liu J.K."/>
            <person name="Al-Bassam M.M."/>
            <person name="Zengler K."/>
        </authorList>
    </citation>
    <scope>NUCLEOTIDE SEQUENCE</scope>
</reference>
<dbReference type="Pfam" id="PF07085">
    <property type="entry name" value="DRTGG"/>
    <property type="match status" value="1"/>
</dbReference>
<dbReference type="PANTHER" id="PTHR43356">
    <property type="entry name" value="PHOSPHATE ACETYLTRANSFERASE"/>
    <property type="match status" value="1"/>
</dbReference>
<dbReference type="EMBL" id="LNQE01000960">
    <property type="protein sequence ID" value="KUG22516.1"/>
    <property type="molecule type" value="Genomic_DNA"/>
</dbReference>
<dbReference type="SUPFAM" id="SSF52540">
    <property type="entry name" value="P-loop containing nucleoside triphosphate hydrolases"/>
    <property type="match status" value="1"/>
</dbReference>
<dbReference type="InterPro" id="IPR050500">
    <property type="entry name" value="Phos_Acetyltrans/Butyryltrans"/>
</dbReference>
<dbReference type="SUPFAM" id="SSF75138">
    <property type="entry name" value="HprK N-terminal domain-like"/>
    <property type="match status" value="1"/>
</dbReference>
<name>A0A0W8FP16_9ZZZZ</name>
<accession>A0A0W8FP16</accession>
<dbReference type="InterPro" id="IPR028979">
    <property type="entry name" value="Ser_kin/Pase_Hpr-like_N_sf"/>
</dbReference>
<dbReference type="Gene3D" id="3.40.50.300">
    <property type="entry name" value="P-loop containing nucleotide triphosphate hydrolases"/>
    <property type="match status" value="1"/>
</dbReference>
<sequence>MDKLVVTSMRQSAGKTSVIIGLAKALNMKTGYMKPFGERLIYRKKKLWDYDAALISNILVMEESGENLSIGFHPSKLMSMLDEEMTKQKLSELLSIAGDKKDVVFIEAGKDITYGSSVYLDAISLAQYLDAGLLVVSSGNEDTIFDDIIFLKKRIQMEKATLQGVIINKVTNINEFNDIYLPKIHQLGINVLGVIPYYKELPFFSVNYLADRLFAKIIAGENNLNGIVENVFIGSVSASAVSKDPLFQAKNKIVITSGDRSDMIVAALDSHSTAIILTNDILPQSNIIARAEKMCIPLLLVSTDSYQTAKQIDDLEALPTKDDTEKICLIEKMISDHVDIKKLHLAK</sequence>
<dbReference type="InterPro" id="IPR010766">
    <property type="entry name" value="DRTGG"/>
</dbReference>
<dbReference type="PANTHER" id="PTHR43356:SF2">
    <property type="entry name" value="PHOSPHATE ACETYLTRANSFERASE"/>
    <property type="match status" value="1"/>
</dbReference>
<proteinExistence type="predicted"/>
<organism evidence="2">
    <name type="scientific">hydrocarbon metagenome</name>
    <dbReference type="NCBI Taxonomy" id="938273"/>
    <lineage>
        <taxon>unclassified sequences</taxon>
        <taxon>metagenomes</taxon>
        <taxon>ecological metagenomes</taxon>
    </lineage>
</organism>
<comment type="caution">
    <text evidence="2">The sequence shown here is derived from an EMBL/GenBank/DDBJ whole genome shotgun (WGS) entry which is preliminary data.</text>
</comment>
<feature type="domain" description="DRTGG" evidence="1">
    <location>
        <begin position="209"/>
        <end position="313"/>
    </location>
</feature>
<dbReference type="Gene3D" id="3.40.1390.20">
    <property type="entry name" value="HprK N-terminal domain-like"/>
    <property type="match status" value="1"/>
</dbReference>
<evidence type="ECO:0000313" key="2">
    <source>
        <dbReference type="EMBL" id="KUG22516.1"/>
    </source>
</evidence>
<evidence type="ECO:0000259" key="1">
    <source>
        <dbReference type="Pfam" id="PF07085"/>
    </source>
</evidence>
<dbReference type="Pfam" id="PF13500">
    <property type="entry name" value="AAA_26"/>
    <property type="match status" value="1"/>
</dbReference>
<dbReference type="InterPro" id="IPR027417">
    <property type="entry name" value="P-loop_NTPase"/>
</dbReference>
<protein>
    <recommendedName>
        <fullName evidence="1">DRTGG domain-containing protein</fullName>
    </recommendedName>
</protein>
<dbReference type="AlphaFoldDB" id="A0A0W8FP16"/>
<gene>
    <name evidence="2" type="ORF">ASZ90_007692</name>
</gene>